<sequence length="309" mass="35880">MEKVSVLLSVYRPNQKYLEEQLASLDNQTYENMEILIFDDCVKERCSKEIFERCLKKKPYRILPYKEKNLGYTKAFEYLTENSDGDYIAFCDQDDVWHKEKIEKCVNCLNKDETLLVATDRSIIDEKGELICSSVRHTSHSATETWNTYEDIGIPNLFMCYSPGMSLVARGDFVRSTVPFSIHTGHDKWVISCACAMGRVSYLDQPLAAYRRHGKNVSGVLAGIHCKKDYQEKRVVPNLKLVQEFIKRYPEYKGNQVALAFARARVKHNIPKLIKYRHLSPDIAKFEILLALMPDFVMKICIRILQRKK</sequence>
<organism evidence="2 3">
    <name type="scientific">Candidatus Blautia pullicola</name>
    <dbReference type="NCBI Taxonomy" id="2838498"/>
    <lineage>
        <taxon>Bacteria</taxon>
        <taxon>Bacillati</taxon>
        <taxon>Bacillota</taxon>
        <taxon>Clostridia</taxon>
        <taxon>Lachnospirales</taxon>
        <taxon>Lachnospiraceae</taxon>
        <taxon>Blautia</taxon>
    </lineage>
</organism>
<evidence type="ECO:0000259" key="1">
    <source>
        <dbReference type="Pfam" id="PF00535"/>
    </source>
</evidence>
<evidence type="ECO:0000313" key="2">
    <source>
        <dbReference type="EMBL" id="HIZ64298.1"/>
    </source>
</evidence>
<dbReference type="GO" id="GO:0016758">
    <property type="term" value="F:hexosyltransferase activity"/>
    <property type="evidence" value="ECO:0007669"/>
    <property type="project" value="UniProtKB-ARBA"/>
</dbReference>
<dbReference type="InterPro" id="IPR029044">
    <property type="entry name" value="Nucleotide-diphossugar_trans"/>
</dbReference>
<keyword evidence="2" id="KW-0808">Transferase</keyword>
<dbReference type="PANTHER" id="PTHR22916">
    <property type="entry name" value="GLYCOSYLTRANSFERASE"/>
    <property type="match status" value="1"/>
</dbReference>
<comment type="caution">
    <text evidence="2">The sequence shown here is derived from an EMBL/GenBank/DDBJ whole genome shotgun (WGS) entry which is preliminary data.</text>
</comment>
<proteinExistence type="predicted"/>
<dbReference type="Pfam" id="PF00535">
    <property type="entry name" value="Glycos_transf_2"/>
    <property type="match status" value="1"/>
</dbReference>
<dbReference type="Proteomes" id="UP000824056">
    <property type="component" value="Unassembled WGS sequence"/>
</dbReference>
<dbReference type="InterPro" id="IPR001173">
    <property type="entry name" value="Glyco_trans_2-like"/>
</dbReference>
<name>A0A9D2JRR0_9FIRM</name>
<reference evidence="2" key="1">
    <citation type="journal article" date="2021" name="PeerJ">
        <title>Extensive microbial diversity within the chicken gut microbiome revealed by metagenomics and culture.</title>
        <authorList>
            <person name="Gilroy R."/>
            <person name="Ravi A."/>
            <person name="Getino M."/>
            <person name="Pursley I."/>
            <person name="Horton D.L."/>
            <person name="Alikhan N.F."/>
            <person name="Baker D."/>
            <person name="Gharbi K."/>
            <person name="Hall N."/>
            <person name="Watson M."/>
            <person name="Adriaenssens E.M."/>
            <person name="Foster-Nyarko E."/>
            <person name="Jarju S."/>
            <person name="Secka A."/>
            <person name="Antonio M."/>
            <person name="Oren A."/>
            <person name="Chaudhuri R.R."/>
            <person name="La Ragione R."/>
            <person name="Hildebrand F."/>
            <person name="Pallen M.J."/>
        </authorList>
    </citation>
    <scope>NUCLEOTIDE SEQUENCE</scope>
    <source>
        <strain evidence="2">1068</strain>
    </source>
</reference>
<accession>A0A9D2JRR0</accession>
<gene>
    <name evidence="2" type="ORF">H9809_00040</name>
</gene>
<dbReference type="SUPFAM" id="SSF53448">
    <property type="entry name" value="Nucleotide-diphospho-sugar transferases"/>
    <property type="match status" value="1"/>
</dbReference>
<evidence type="ECO:0000313" key="3">
    <source>
        <dbReference type="Proteomes" id="UP000824056"/>
    </source>
</evidence>
<keyword evidence="2" id="KW-0328">Glycosyltransferase</keyword>
<dbReference type="EC" id="2.4.-.-" evidence="2"/>
<dbReference type="EMBL" id="DXBG01000002">
    <property type="protein sequence ID" value="HIZ64298.1"/>
    <property type="molecule type" value="Genomic_DNA"/>
</dbReference>
<feature type="domain" description="Glycosyltransferase 2-like" evidence="1">
    <location>
        <begin position="5"/>
        <end position="167"/>
    </location>
</feature>
<protein>
    <submittedName>
        <fullName evidence="2">Glycosyltransferase</fullName>
        <ecNumber evidence="2">2.4.-.-</ecNumber>
    </submittedName>
</protein>
<reference evidence="2" key="2">
    <citation type="submission" date="2021-04" db="EMBL/GenBank/DDBJ databases">
        <authorList>
            <person name="Gilroy R."/>
        </authorList>
    </citation>
    <scope>NUCLEOTIDE SEQUENCE</scope>
    <source>
        <strain evidence="2">1068</strain>
    </source>
</reference>
<dbReference type="PANTHER" id="PTHR22916:SF3">
    <property type="entry name" value="UDP-GLCNAC:BETAGAL BETA-1,3-N-ACETYLGLUCOSAMINYLTRANSFERASE-LIKE PROTEIN 1"/>
    <property type="match status" value="1"/>
</dbReference>
<dbReference type="AlphaFoldDB" id="A0A9D2JRR0"/>
<dbReference type="Gene3D" id="3.90.550.10">
    <property type="entry name" value="Spore Coat Polysaccharide Biosynthesis Protein SpsA, Chain A"/>
    <property type="match status" value="1"/>
</dbReference>